<feature type="domain" description="HTH CENPB-type" evidence="2">
    <location>
        <begin position="49"/>
        <end position="114"/>
    </location>
</feature>
<evidence type="ECO:0000313" key="3">
    <source>
        <dbReference type="EMBL" id="KAF7573032.1"/>
    </source>
</evidence>
<dbReference type="Pfam" id="PF03221">
    <property type="entry name" value="HTH_Tnp_Tc5"/>
    <property type="match status" value="1"/>
</dbReference>
<evidence type="ECO:0000313" key="6">
    <source>
        <dbReference type="Proteomes" id="UP000249757"/>
    </source>
</evidence>
<keyword evidence="1 4" id="KW-0238">DNA-binding</keyword>
<evidence type="ECO:0000313" key="5">
    <source>
        <dbReference type="Proteomes" id="UP000245464"/>
    </source>
</evidence>
<reference evidence="4" key="3">
    <citation type="journal article" date="2022" name="bioRxiv">
        <title>A global pangenome for the wheat fungal pathogen Pyrenophora tritici-repentis and prediction of effector protein structural homology.</title>
        <authorList>
            <person name="Moolhuijzen P."/>
            <person name="See P.T."/>
            <person name="Shi G."/>
            <person name="Powell H.R."/>
            <person name="Cockram J."/>
            <person name="Jorgensen L.N."/>
            <person name="Benslimane H."/>
            <person name="Strelkov S.E."/>
            <person name="Turner J."/>
            <person name="Liu Z."/>
            <person name="Moffat C.S."/>
        </authorList>
    </citation>
    <scope>NUCLEOTIDE SEQUENCE</scope>
    <source>
        <strain evidence="4">86-124</strain>
    </source>
</reference>
<organism evidence="3 5">
    <name type="scientific">Pyrenophora tritici-repentis</name>
    <dbReference type="NCBI Taxonomy" id="45151"/>
    <lineage>
        <taxon>Eukaryota</taxon>
        <taxon>Fungi</taxon>
        <taxon>Dikarya</taxon>
        <taxon>Ascomycota</taxon>
        <taxon>Pezizomycotina</taxon>
        <taxon>Dothideomycetes</taxon>
        <taxon>Pleosporomycetidae</taxon>
        <taxon>Pleosporales</taxon>
        <taxon>Pleosporineae</taxon>
        <taxon>Pleosporaceae</taxon>
        <taxon>Pyrenophora</taxon>
    </lineage>
</organism>
<accession>A0A834S3S5</accession>
<reference evidence="6" key="4">
    <citation type="journal article" date="2022" name="Microb. Genom.">
        <title>A global pangenome for the wheat fungal pathogen Pyrenophora tritici-repentis and prediction of effector protein structural homology.</title>
        <authorList>
            <person name="Moolhuijzen P.M."/>
            <person name="See P.T."/>
            <person name="Shi G."/>
            <person name="Powell H.R."/>
            <person name="Cockram J."/>
            <person name="Jorgensen L.N."/>
            <person name="Benslimane H."/>
            <person name="Strelkov S.E."/>
            <person name="Turner J."/>
            <person name="Liu Z."/>
            <person name="Moffat C.S."/>
        </authorList>
    </citation>
    <scope>NUCLEOTIDE SEQUENCE [LARGE SCALE GENOMIC DNA]</scope>
</reference>
<keyword evidence="6" id="KW-1185">Reference proteome</keyword>
<dbReference type="SMART" id="SM00674">
    <property type="entry name" value="CENPB"/>
    <property type="match status" value="1"/>
</dbReference>
<comment type="caution">
    <text evidence="3">The sequence shown here is derived from an EMBL/GenBank/DDBJ whole genome shotgun (WGS) entry which is preliminary data.</text>
</comment>
<dbReference type="InterPro" id="IPR006600">
    <property type="entry name" value="HTH_CenpB_DNA-bd_dom"/>
</dbReference>
<evidence type="ECO:0000259" key="2">
    <source>
        <dbReference type="PROSITE" id="PS51253"/>
    </source>
</evidence>
<dbReference type="OrthoDB" id="3780530at2759"/>
<name>A0A834S3S5_9PLEO</name>
<evidence type="ECO:0000313" key="4">
    <source>
        <dbReference type="EMBL" id="KAI1516605.1"/>
    </source>
</evidence>
<dbReference type="EMBL" id="NRDI02000005">
    <property type="protein sequence ID" value="KAI1516605.1"/>
    <property type="molecule type" value="Genomic_DNA"/>
</dbReference>
<dbReference type="Proteomes" id="UP000245464">
    <property type="component" value="Chromosome 3"/>
</dbReference>
<dbReference type="Proteomes" id="UP000249757">
    <property type="component" value="Unassembled WGS sequence"/>
</dbReference>
<dbReference type="EMBL" id="NQIK02000003">
    <property type="protein sequence ID" value="KAF7573032.1"/>
    <property type="molecule type" value="Genomic_DNA"/>
</dbReference>
<reference evidence="3 5" key="1">
    <citation type="journal article" date="2018" name="BMC Genomics">
        <title>Comparative genomics of the wheat fungal pathogen Pyrenophora tritici-repentis reveals chromosomal variations and genome plasticity.</title>
        <authorList>
            <person name="Moolhuijzen P."/>
            <person name="See P.T."/>
            <person name="Hane J.K."/>
            <person name="Shi G."/>
            <person name="Liu Z."/>
            <person name="Oliver R.P."/>
            <person name="Moffat C.S."/>
        </authorList>
    </citation>
    <scope>NUCLEOTIDE SEQUENCE [LARGE SCALE GENOMIC DNA]</scope>
    <source>
        <strain evidence="3">M4</strain>
    </source>
</reference>
<dbReference type="GO" id="GO:0003677">
    <property type="term" value="F:DNA binding"/>
    <property type="evidence" value="ECO:0007669"/>
    <property type="project" value="UniProtKB-KW"/>
</dbReference>
<evidence type="ECO:0000256" key="1">
    <source>
        <dbReference type="ARBA" id="ARBA00023125"/>
    </source>
</evidence>
<dbReference type="AlphaFoldDB" id="A0A834S3S5"/>
<gene>
    <name evidence="4" type="ORF">Ptr86124_005142</name>
    <name evidence="3" type="ORF">PtrM4_079370</name>
</gene>
<protein>
    <submittedName>
        <fullName evidence="4">Tc5 transposase DNA-binding domain containing protein</fullName>
    </submittedName>
</protein>
<proteinExistence type="predicted"/>
<dbReference type="PROSITE" id="PS51253">
    <property type="entry name" value="HTH_CENPB"/>
    <property type="match status" value="1"/>
</dbReference>
<sequence length="188" mass="22083">MSSIKAALAAIESLQPGEQFSYRKIAAKYCCNRTTLARRHQDISSSRAIRQENQQALHPQQEQELLRYIERLTRQGLPPTRPMIRRFASDIAKKELGVHWVDRYIERHQVDLISRWATGIDRARHQADSILKYTFYFSLLREKISKYDVDAGNTYNMDEKGCMLGILTRSKRVFSRRLYEEGRIKAYI</sequence>
<reference evidence="4" key="2">
    <citation type="submission" date="2021-05" db="EMBL/GenBank/DDBJ databases">
        <authorList>
            <person name="Moolhuijzen P.M."/>
            <person name="Moffat C.S."/>
        </authorList>
    </citation>
    <scope>NUCLEOTIDE SEQUENCE</scope>
    <source>
        <strain evidence="4">86-124</strain>
    </source>
</reference>